<feature type="domain" description="AAA+ ATPase At3g28540-like C-terminal" evidence="1">
    <location>
        <begin position="11"/>
        <end position="77"/>
    </location>
</feature>
<dbReference type="Proteomes" id="UP001054252">
    <property type="component" value="Unassembled WGS sequence"/>
</dbReference>
<dbReference type="EMBL" id="BPVZ01001008">
    <property type="protein sequence ID" value="GKV53016.1"/>
    <property type="molecule type" value="Genomic_DNA"/>
</dbReference>
<evidence type="ECO:0000313" key="3">
    <source>
        <dbReference type="Proteomes" id="UP001054252"/>
    </source>
</evidence>
<dbReference type="InterPro" id="IPR050747">
    <property type="entry name" value="Mitochondrial_chaperone_BCS1"/>
</dbReference>
<reference evidence="2 3" key="1">
    <citation type="journal article" date="2021" name="Commun. Biol.">
        <title>The genome of Shorea leprosula (Dipterocarpaceae) highlights the ecological relevance of drought in aseasonal tropical rainforests.</title>
        <authorList>
            <person name="Ng K.K.S."/>
            <person name="Kobayashi M.J."/>
            <person name="Fawcett J.A."/>
            <person name="Hatakeyama M."/>
            <person name="Paape T."/>
            <person name="Ng C.H."/>
            <person name="Ang C.C."/>
            <person name="Tnah L.H."/>
            <person name="Lee C.T."/>
            <person name="Nishiyama T."/>
            <person name="Sese J."/>
            <person name="O'Brien M.J."/>
            <person name="Copetti D."/>
            <person name="Mohd Noor M.I."/>
            <person name="Ong R.C."/>
            <person name="Putra M."/>
            <person name="Sireger I.Z."/>
            <person name="Indrioko S."/>
            <person name="Kosugi Y."/>
            <person name="Izuno A."/>
            <person name="Isagi Y."/>
            <person name="Lee S.L."/>
            <person name="Shimizu K.K."/>
        </authorList>
    </citation>
    <scope>NUCLEOTIDE SEQUENCE [LARGE SCALE GENOMIC DNA]</scope>
    <source>
        <strain evidence="2">214</strain>
    </source>
</reference>
<dbReference type="Pfam" id="PF25568">
    <property type="entry name" value="AAA_lid_At3g28540"/>
    <property type="match status" value="1"/>
</dbReference>
<protein>
    <recommendedName>
        <fullName evidence="1">AAA+ ATPase At3g28540-like C-terminal domain-containing protein</fullName>
    </recommendedName>
</protein>
<dbReference type="PANTHER" id="PTHR23070">
    <property type="entry name" value="BCS1 AAA-TYPE ATPASE"/>
    <property type="match status" value="1"/>
</dbReference>
<proteinExistence type="predicted"/>
<evidence type="ECO:0000313" key="2">
    <source>
        <dbReference type="EMBL" id="GKV53016.1"/>
    </source>
</evidence>
<dbReference type="AlphaFoldDB" id="A0AAV5MSQ9"/>
<organism evidence="2 3">
    <name type="scientific">Rubroshorea leprosula</name>
    <dbReference type="NCBI Taxonomy" id="152421"/>
    <lineage>
        <taxon>Eukaryota</taxon>
        <taxon>Viridiplantae</taxon>
        <taxon>Streptophyta</taxon>
        <taxon>Embryophyta</taxon>
        <taxon>Tracheophyta</taxon>
        <taxon>Spermatophyta</taxon>
        <taxon>Magnoliopsida</taxon>
        <taxon>eudicotyledons</taxon>
        <taxon>Gunneridae</taxon>
        <taxon>Pentapetalae</taxon>
        <taxon>rosids</taxon>
        <taxon>malvids</taxon>
        <taxon>Malvales</taxon>
        <taxon>Dipterocarpaceae</taxon>
        <taxon>Rubroshorea</taxon>
    </lineage>
</organism>
<name>A0AAV5MSQ9_9ROSI</name>
<comment type="caution">
    <text evidence="2">The sequence shown here is derived from an EMBL/GenBank/DDBJ whole genome shotgun (WGS) entry which is preliminary data.</text>
</comment>
<dbReference type="Gene3D" id="6.10.280.40">
    <property type="match status" value="1"/>
</dbReference>
<sequence>MDMHIELSYLKPSAFSVLAYNYLGLRDGDYPLEEIQNLMEYTEVTPASVAEELLRSDDVNVALGGVVELLKRKRTAEVNDGEDEGAAKRRKLSDS</sequence>
<keyword evidence="3" id="KW-1185">Reference proteome</keyword>
<evidence type="ECO:0000259" key="1">
    <source>
        <dbReference type="Pfam" id="PF25568"/>
    </source>
</evidence>
<dbReference type="InterPro" id="IPR058017">
    <property type="entry name" value="At3g28540-like_C"/>
</dbReference>
<accession>A0AAV5MSQ9</accession>
<gene>
    <name evidence="2" type="ORF">SLEP1_g59566</name>
</gene>